<dbReference type="Proteomes" id="UP000270185">
    <property type="component" value="Chromosome"/>
</dbReference>
<protein>
    <submittedName>
        <fullName evidence="1">Uncharacterized protein</fullName>
    </submittedName>
</protein>
<keyword evidence="2" id="KW-1185">Reference proteome</keyword>
<evidence type="ECO:0000313" key="1">
    <source>
        <dbReference type="EMBL" id="AZI34329.1"/>
    </source>
</evidence>
<reference evidence="2" key="1">
    <citation type="submission" date="2018-11" db="EMBL/GenBank/DDBJ databases">
        <title>Proposal to divide the Flavobacteriaceae and reorganize its genera based on Amino Acid Identity values calculated from whole genome sequences.</title>
        <authorList>
            <person name="Nicholson A.C."/>
            <person name="Gulvik C.A."/>
            <person name="Whitney A.M."/>
            <person name="Humrighouse B.W."/>
            <person name="Bell M."/>
            <person name="Holmes B."/>
            <person name="Steigerwalt A.G."/>
            <person name="Villarma A."/>
            <person name="Sheth M."/>
            <person name="Batra D."/>
            <person name="Pryor J."/>
            <person name="Bernardet J.-F."/>
            <person name="Hugo C."/>
            <person name="Kampfer P."/>
            <person name="Newman J.D."/>
            <person name="McQuiston J.R."/>
        </authorList>
    </citation>
    <scope>NUCLEOTIDE SEQUENCE [LARGE SCALE GENOMIC DNA]</scope>
    <source>
        <strain evidence="2">G0081</strain>
    </source>
</reference>
<sequence length="262" mass="30137">MKNLREPFYELEIKTANCFIEILINDFPVFSNFQDGGMAVDYPINDAILHSGKHVITVKISSPKKGERISIFANCELKVFVKEANLEASGRNLVHAFPAFNFKENNLPMFVQNSAFQAEVPYINLGWAKSLDLTKIEEKQLLAELNENLSKITEIYNTRNENEYLALFDERTKEHIKSFYLTKEEIKDNNESIFYGLPKKIESIDSSNYKLVFFGEGKMVSLQAKKQSPGFVFESVNKDEYGFTEMVLFHKKNSGSQLEIIR</sequence>
<dbReference type="KEGG" id="ccas:EIB73_14590"/>
<dbReference type="OrthoDB" id="1149023at2"/>
<accession>A0A3G8XML4</accession>
<proteinExistence type="predicted"/>
<dbReference type="AlphaFoldDB" id="A0A3G8XML4"/>
<name>A0A3G8XML4_9FLAO</name>
<evidence type="ECO:0000313" key="2">
    <source>
        <dbReference type="Proteomes" id="UP000270185"/>
    </source>
</evidence>
<dbReference type="RefSeq" id="WP_125025965.1">
    <property type="nucleotide sequence ID" value="NZ_CP034159.1"/>
</dbReference>
<organism evidence="1 2">
    <name type="scientific">Kaistella carnis</name>
    <dbReference type="NCBI Taxonomy" id="1241979"/>
    <lineage>
        <taxon>Bacteria</taxon>
        <taxon>Pseudomonadati</taxon>
        <taxon>Bacteroidota</taxon>
        <taxon>Flavobacteriia</taxon>
        <taxon>Flavobacteriales</taxon>
        <taxon>Weeksellaceae</taxon>
        <taxon>Chryseobacterium group</taxon>
        <taxon>Kaistella</taxon>
    </lineage>
</organism>
<gene>
    <name evidence="1" type="ORF">EIB73_14590</name>
</gene>
<dbReference type="EMBL" id="CP034159">
    <property type="protein sequence ID" value="AZI34329.1"/>
    <property type="molecule type" value="Genomic_DNA"/>
</dbReference>